<evidence type="ECO:0000313" key="2">
    <source>
        <dbReference type="Proteomes" id="UP000195755"/>
    </source>
</evidence>
<dbReference type="OrthoDB" id="4290842at2"/>
<reference evidence="1 2" key="1">
    <citation type="submission" date="2017-06" db="EMBL/GenBank/DDBJ databases">
        <title>Streptomyces albireticuli Genome sequencing and assembly.</title>
        <authorList>
            <person name="Wang Y."/>
            <person name="Du B."/>
            <person name="Ding Y."/>
            <person name="Liu H."/>
            <person name="Hou Q."/>
            <person name="Liu K."/>
            <person name="Yao L."/>
            <person name="Wang C."/>
        </authorList>
    </citation>
    <scope>NUCLEOTIDE SEQUENCE [LARGE SCALE GENOMIC DNA]</scope>
    <source>
        <strain evidence="1 2">MDJK11</strain>
    </source>
</reference>
<name>A0A1Z2KY72_9ACTN</name>
<dbReference type="RefSeq" id="WP_159395234.1">
    <property type="nucleotide sequence ID" value="NZ_CP021744.1"/>
</dbReference>
<dbReference type="Proteomes" id="UP000195755">
    <property type="component" value="Chromosome"/>
</dbReference>
<accession>A0A1Z2KY72</accession>
<dbReference type="EMBL" id="CP021744">
    <property type="protein sequence ID" value="ARZ66891.1"/>
    <property type="molecule type" value="Genomic_DNA"/>
</dbReference>
<dbReference type="AlphaFoldDB" id="A0A1Z2KY72"/>
<evidence type="ECO:0000313" key="1">
    <source>
        <dbReference type="EMBL" id="ARZ66891.1"/>
    </source>
</evidence>
<gene>
    <name evidence="1" type="ORF">SMD11_1230</name>
</gene>
<proteinExistence type="predicted"/>
<dbReference type="KEGG" id="salj:SMD11_1230"/>
<sequence>MISYDGGRLHVTLTRKAGLIKLARLLEAEAALGIHEEVTVVYKCRNGALRQVMPVEALADMVKREVQALKRLRLERAVKVGM</sequence>
<protein>
    <submittedName>
        <fullName evidence="1">Uncharacterized protein</fullName>
    </submittedName>
</protein>
<organism evidence="1 2">
    <name type="scientific">Streptomyces albireticuli</name>
    <dbReference type="NCBI Taxonomy" id="1940"/>
    <lineage>
        <taxon>Bacteria</taxon>
        <taxon>Bacillati</taxon>
        <taxon>Actinomycetota</taxon>
        <taxon>Actinomycetes</taxon>
        <taxon>Kitasatosporales</taxon>
        <taxon>Streptomycetaceae</taxon>
        <taxon>Streptomyces</taxon>
    </lineage>
</organism>